<dbReference type="OrthoDB" id="329835at2759"/>
<dbReference type="Proteomes" id="UP001152607">
    <property type="component" value="Unassembled WGS sequence"/>
</dbReference>
<dbReference type="Pfam" id="PF02801">
    <property type="entry name" value="Ketoacyl-synt_C"/>
    <property type="match status" value="1"/>
</dbReference>
<sequence>MVALNLACKGLWNETSNLAIVCSANLIFSPGLNIALSNICFLSPDGKCFSFDHRANGYARGEGFAVLVLKRQSDVSLCDPVRALIQSTATNKDGRTQGGITQPSKEMQIRMIREAYKKAALDLDCTAYFEAHGTYVFHSLFHVHYTSKEVIILATAAVQISPGSHTLSLLGYPHDLIGTQVDQNPLEPRWRLIITEDNLPWIRDPKVNGAMSYPASSIR</sequence>
<dbReference type="InterPro" id="IPR049900">
    <property type="entry name" value="PKS_mFAS_DH"/>
</dbReference>
<dbReference type="InterPro" id="IPR016039">
    <property type="entry name" value="Thiolase-like"/>
</dbReference>
<dbReference type="PANTHER" id="PTHR43775:SF29">
    <property type="entry name" value="ASPERFURANONE POLYKETIDE SYNTHASE AFOG-RELATED"/>
    <property type="match status" value="1"/>
</dbReference>
<dbReference type="InterPro" id="IPR050091">
    <property type="entry name" value="PKS_NRPS_Biosynth_Enz"/>
</dbReference>
<proteinExistence type="inferred from homology"/>
<dbReference type="SUPFAM" id="SSF53901">
    <property type="entry name" value="Thiolase-like"/>
    <property type="match status" value="1"/>
</dbReference>
<dbReference type="PROSITE" id="PS52019">
    <property type="entry name" value="PKS_MFAS_DH"/>
    <property type="match status" value="1"/>
</dbReference>
<dbReference type="AlphaFoldDB" id="A0A9W4U4Z5"/>
<feature type="domain" description="Ketosynthase family 3 (KS3)" evidence="4">
    <location>
        <begin position="1"/>
        <end position="219"/>
    </location>
</feature>
<evidence type="ECO:0000259" key="4">
    <source>
        <dbReference type="PROSITE" id="PS52004"/>
    </source>
</evidence>
<evidence type="ECO:0000259" key="5">
    <source>
        <dbReference type="PROSITE" id="PS52019"/>
    </source>
</evidence>
<evidence type="ECO:0000313" key="7">
    <source>
        <dbReference type="Proteomes" id="UP001152607"/>
    </source>
</evidence>
<dbReference type="InterPro" id="IPR014030">
    <property type="entry name" value="Ketoacyl_synth_N"/>
</dbReference>
<dbReference type="GO" id="GO:0006633">
    <property type="term" value="P:fatty acid biosynthetic process"/>
    <property type="evidence" value="ECO:0007669"/>
    <property type="project" value="TreeGrafter"/>
</dbReference>
<evidence type="ECO:0000256" key="3">
    <source>
        <dbReference type="RuleBase" id="RU003694"/>
    </source>
</evidence>
<comment type="similarity">
    <text evidence="3">Belongs to the thiolase-like superfamily. Beta-ketoacyl-ACP synthases family.</text>
</comment>
<gene>
    <name evidence="6" type="ORF">PDIGIT_LOCUS2390</name>
</gene>
<dbReference type="Gene3D" id="3.40.47.10">
    <property type="match status" value="1"/>
</dbReference>
<keyword evidence="3" id="KW-0808">Transferase</keyword>
<keyword evidence="1" id="KW-0511">Multifunctional enzyme</keyword>
<reference evidence="6" key="1">
    <citation type="submission" date="2023-01" db="EMBL/GenBank/DDBJ databases">
        <authorList>
            <person name="Van Ghelder C."/>
            <person name="Rancurel C."/>
        </authorList>
    </citation>
    <scope>NUCLEOTIDE SEQUENCE</scope>
    <source>
        <strain evidence="6">CNCM I-4278</strain>
    </source>
</reference>
<evidence type="ECO:0000313" key="6">
    <source>
        <dbReference type="EMBL" id="CAI6288467.1"/>
    </source>
</evidence>
<dbReference type="Pfam" id="PF00109">
    <property type="entry name" value="ketoacyl-synt"/>
    <property type="match status" value="1"/>
</dbReference>
<dbReference type="GO" id="GO:0044550">
    <property type="term" value="P:secondary metabolite biosynthetic process"/>
    <property type="evidence" value="ECO:0007669"/>
    <property type="project" value="TreeGrafter"/>
</dbReference>
<dbReference type="PANTHER" id="PTHR43775">
    <property type="entry name" value="FATTY ACID SYNTHASE"/>
    <property type="match status" value="1"/>
</dbReference>
<dbReference type="InterPro" id="IPR014031">
    <property type="entry name" value="Ketoacyl_synth_C"/>
</dbReference>
<keyword evidence="7" id="KW-1185">Reference proteome</keyword>
<dbReference type="CDD" id="cd00833">
    <property type="entry name" value="PKS"/>
    <property type="match status" value="1"/>
</dbReference>
<name>A0A9W4U4Z5_9PLEO</name>
<dbReference type="SMART" id="SM00825">
    <property type="entry name" value="PKS_KS"/>
    <property type="match status" value="1"/>
</dbReference>
<comment type="caution">
    <text evidence="6">The sequence shown here is derived from an EMBL/GenBank/DDBJ whole genome shotgun (WGS) entry which is preliminary data.</text>
</comment>
<dbReference type="Gene3D" id="3.10.129.110">
    <property type="entry name" value="Polyketide synthase dehydratase"/>
    <property type="match status" value="1"/>
</dbReference>
<evidence type="ECO:0000256" key="2">
    <source>
        <dbReference type="PROSITE-ProRule" id="PRU01363"/>
    </source>
</evidence>
<organism evidence="6 7">
    <name type="scientific">Periconia digitata</name>
    <dbReference type="NCBI Taxonomy" id="1303443"/>
    <lineage>
        <taxon>Eukaryota</taxon>
        <taxon>Fungi</taxon>
        <taxon>Dikarya</taxon>
        <taxon>Ascomycota</taxon>
        <taxon>Pezizomycotina</taxon>
        <taxon>Dothideomycetes</taxon>
        <taxon>Pleosporomycetidae</taxon>
        <taxon>Pleosporales</taxon>
        <taxon>Massarineae</taxon>
        <taxon>Periconiaceae</taxon>
        <taxon>Periconia</taxon>
    </lineage>
</organism>
<protein>
    <submittedName>
        <fullName evidence="6">Uncharacterized protein</fullName>
    </submittedName>
</protein>
<dbReference type="GO" id="GO:0004312">
    <property type="term" value="F:fatty acid synthase activity"/>
    <property type="evidence" value="ECO:0007669"/>
    <property type="project" value="TreeGrafter"/>
</dbReference>
<dbReference type="PROSITE" id="PS52004">
    <property type="entry name" value="KS3_2"/>
    <property type="match status" value="1"/>
</dbReference>
<dbReference type="InterPro" id="IPR020841">
    <property type="entry name" value="PKS_Beta-ketoAc_synthase_dom"/>
</dbReference>
<evidence type="ECO:0000256" key="1">
    <source>
        <dbReference type="ARBA" id="ARBA00023268"/>
    </source>
</evidence>
<comment type="caution">
    <text evidence="2">Lacks conserved residue(s) required for the propagation of feature annotation.</text>
</comment>
<dbReference type="EMBL" id="CAOQHR010000001">
    <property type="protein sequence ID" value="CAI6288467.1"/>
    <property type="molecule type" value="Genomic_DNA"/>
</dbReference>
<dbReference type="InterPro" id="IPR042104">
    <property type="entry name" value="PKS_dehydratase_sf"/>
</dbReference>
<feature type="domain" description="PKS/mFAS DH" evidence="5">
    <location>
        <begin position="174"/>
        <end position="219"/>
    </location>
</feature>
<accession>A0A9W4U4Z5</accession>